<reference evidence="3" key="1">
    <citation type="journal article" date="2019" name="Int. J. Syst. Evol. Microbiol.">
        <title>The Global Catalogue of Microorganisms (GCM) 10K type strain sequencing project: providing services to taxonomists for standard genome sequencing and annotation.</title>
        <authorList>
            <consortium name="The Broad Institute Genomics Platform"/>
            <consortium name="The Broad Institute Genome Sequencing Center for Infectious Disease"/>
            <person name="Wu L."/>
            <person name="Ma J."/>
        </authorList>
    </citation>
    <scope>NUCLEOTIDE SEQUENCE [LARGE SCALE GENOMIC DNA]</scope>
    <source>
        <strain evidence="3">PCU 347</strain>
    </source>
</reference>
<evidence type="ECO:0000313" key="2">
    <source>
        <dbReference type="EMBL" id="MFC4330694.1"/>
    </source>
</evidence>
<name>A0ABV8TJQ7_9ACTN</name>
<dbReference type="Proteomes" id="UP001595824">
    <property type="component" value="Unassembled WGS sequence"/>
</dbReference>
<proteinExistence type="predicted"/>
<dbReference type="Pfam" id="PF13649">
    <property type="entry name" value="Methyltransf_25"/>
    <property type="match status" value="1"/>
</dbReference>
<dbReference type="EC" id="2.1.1.-" evidence="2"/>
<keyword evidence="3" id="KW-1185">Reference proteome</keyword>
<accession>A0ABV8TJQ7</accession>
<dbReference type="InterPro" id="IPR041698">
    <property type="entry name" value="Methyltransf_25"/>
</dbReference>
<dbReference type="PANTHER" id="PTHR42912">
    <property type="entry name" value="METHYLTRANSFERASE"/>
    <property type="match status" value="1"/>
</dbReference>
<evidence type="ECO:0000259" key="1">
    <source>
        <dbReference type="Pfam" id="PF13649"/>
    </source>
</evidence>
<keyword evidence="2" id="KW-0808">Transferase</keyword>
<dbReference type="GO" id="GO:0032259">
    <property type="term" value="P:methylation"/>
    <property type="evidence" value="ECO:0007669"/>
    <property type="project" value="UniProtKB-KW"/>
</dbReference>
<dbReference type="GO" id="GO:0008168">
    <property type="term" value="F:methyltransferase activity"/>
    <property type="evidence" value="ECO:0007669"/>
    <property type="project" value="UniProtKB-KW"/>
</dbReference>
<dbReference type="RefSeq" id="WP_381741694.1">
    <property type="nucleotide sequence ID" value="NZ_JBHSDP010000024.1"/>
</dbReference>
<organism evidence="2 3">
    <name type="scientific">Streptomyces andamanensis</name>
    <dbReference type="NCBI Taxonomy" id="1565035"/>
    <lineage>
        <taxon>Bacteria</taxon>
        <taxon>Bacillati</taxon>
        <taxon>Actinomycetota</taxon>
        <taxon>Actinomycetes</taxon>
        <taxon>Kitasatosporales</taxon>
        <taxon>Streptomycetaceae</taxon>
        <taxon>Streptomyces</taxon>
    </lineage>
</organism>
<dbReference type="InterPro" id="IPR050508">
    <property type="entry name" value="Methyltransf_Superfamily"/>
</dbReference>
<sequence length="262" mass="28255">MADPVLTESEQAYAAAFDAMHAARARSTITSRLYARAMGDAQPAELDASSSADWPLLGTMIGALRMNQGDRLVDLGCGTGGVGLWLARAFGVCVTGIDVSGEAVQLATDSVHDFSLSQERAAFKVGSRAATGLPDEYAHGLICVDALGSGRDRSGTLREVRRVLKPGGRAVVTSNRSRVAPSLAPWARQAEEAGLLLEAEQERPHEPGMWRRLFELWIEYEDELRQELGHEQAEGMLAEAEARTPFLAQRLAAVVTLRRPSA</sequence>
<dbReference type="Gene3D" id="3.40.50.150">
    <property type="entry name" value="Vaccinia Virus protein VP39"/>
    <property type="match status" value="1"/>
</dbReference>
<dbReference type="CDD" id="cd02440">
    <property type="entry name" value="AdoMet_MTases"/>
    <property type="match status" value="1"/>
</dbReference>
<comment type="caution">
    <text evidence="2">The sequence shown here is derived from an EMBL/GenBank/DDBJ whole genome shotgun (WGS) entry which is preliminary data.</text>
</comment>
<dbReference type="SUPFAM" id="SSF53335">
    <property type="entry name" value="S-adenosyl-L-methionine-dependent methyltransferases"/>
    <property type="match status" value="1"/>
</dbReference>
<dbReference type="EMBL" id="JBHSDP010000024">
    <property type="protein sequence ID" value="MFC4330694.1"/>
    <property type="molecule type" value="Genomic_DNA"/>
</dbReference>
<gene>
    <name evidence="2" type="ORF">ACFPC0_23500</name>
</gene>
<dbReference type="InterPro" id="IPR029063">
    <property type="entry name" value="SAM-dependent_MTases_sf"/>
</dbReference>
<protein>
    <submittedName>
        <fullName evidence="2">Class I SAM-dependent methyltransferase</fullName>
        <ecNumber evidence="2">2.1.1.-</ecNumber>
    </submittedName>
</protein>
<keyword evidence="2" id="KW-0489">Methyltransferase</keyword>
<dbReference type="PANTHER" id="PTHR42912:SF93">
    <property type="entry name" value="N6-ADENOSINE-METHYLTRANSFERASE TMT1A"/>
    <property type="match status" value="1"/>
</dbReference>
<feature type="domain" description="Methyltransferase" evidence="1">
    <location>
        <begin position="73"/>
        <end position="168"/>
    </location>
</feature>
<evidence type="ECO:0000313" key="3">
    <source>
        <dbReference type="Proteomes" id="UP001595824"/>
    </source>
</evidence>